<dbReference type="PATRIC" id="fig|1156913.3.peg.5568"/>
<dbReference type="GO" id="GO:0030428">
    <property type="term" value="C:cell septum"/>
    <property type="evidence" value="ECO:0007669"/>
    <property type="project" value="UniProtKB-SubCell"/>
</dbReference>
<organism evidence="8 9">
    <name type="scientific">Amycolatopsis keratiniphila</name>
    <dbReference type="NCBI Taxonomy" id="129921"/>
    <lineage>
        <taxon>Bacteria</taxon>
        <taxon>Bacillati</taxon>
        <taxon>Actinomycetota</taxon>
        <taxon>Actinomycetes</taxon>
        <taxon>Pseudonocardiales</taxon>
        <taxon>Pseudonocardiaceae</taxon>
        <taxon>Amycolatopsis</taxon>
        <taxon>Amycolatopsis japonica group</taxon>
    </lineage>
</organism>
<keyword evidence="5" id="KW-0717">Septation</keyword>
<keyword evidence="9" id="KW-1185">Reference proteome</keyword>
<comment type="subcellular location">
    <subcellularLocation>
        <location evidence="1">Cell septum</location>
    </subcellularLocation>
</comment>
<evidence type="ECO:0000256" key="6">
    <source>
        <dbReference type="ARBA" id="ARBA00023306"/>
    </source>
</evidence>
<dbReference type="Proteomes" id="UP000013968">
    <property type="component" value="Chromosome"/>
</dbReference>
<dbReference type="RefSeq" id="WP_016335787.1">
    <property type="nucleotide sequence ID" value="NC_021252.1"/>
</dbReference>
<dbReference type="KEGG" id="aoi:AORI_5464"/>
<evidence type="ECO:0000256" key="1">
    <source>
        <dbReference type="ARBA" id="ARBA00004431"/>
    </source>
</evidence>
<comment type="similarity">
    <text evidence="2">Belongs to the SsgA family.</text>
</comment>
<evidence type="ECO:0000256" key="4">
    <source>
        <dbReference type="ARBA" id="ARBA00022969"/>
    </source>
</evidence>
<dbReference type="InterPro" id="IPR006776">
    <property type="entry name" value="SsgB"/>
</dbReference>
<keyword evidence="6" id="KW-0131">Cell cycle</keyword>
<sequence>MPSVPEESGCRRSRLPAEDAGRGLPPRHSVHRHRADFTLRSHLGEAIAIETNLSYDTRDPLAVTLSFQRAGGQPAEWVLGRDLLVEGLVFPVGDGDVRIHPDDEDPGLVWIHLEVPVGRAELTGCCRQLAAFIGCTAAVVPFGREMEWMEIDASIARLFTEDCDDLPES</sequence>
<dbReference type="HOGENOM" id="CLU_126599_0_1_11"/>
<keyword evidence="3 8" id="KW-0132">Cell division</keyword>
<dbReference type="GO" id="GO:0000917">
    <property type="term" value="P:division septum assembly"/>
    <property type="evidence" value="ECO:0007669"/>
    <property type="project" value="UniProtKB-KW"/>
</dbReference>
<evidence type="ECO:0000313" key="9">
    <source>
        <dbReference type="Proteomes" id="UP000013968"/>
    </source>
</evidence>
<evidence type="ECO:0000256" key="7">
    <source>
        <dbReference type="SAM" id="MobiDB-lite"/>
    </source>
</evidence>
<dbReference type="InterPro" id="IPR038658">
    <property type="entry name" value="SsgB_sf"/>
</dbReference>
<keyword evidence="4" id="KW-0749">Sporulation</keyword>
<reference evidence="8 9" key="1">
    <citation type="journal article" date="2013" name="BMC Genomics">
        <title>ContigScape: a Cytoscape plugin facilitating microbial genome gap closing.</title>
        <authorList>
            <person name="Tang B."/>
            <person name="Wang Q."/>
            <person name="Yang M."/>
            <person name="Xie F."/>
            <person name="Zhu Y."/>
            <person name="Zhuo Y."/>
            <person name="Wang S."/>
            <person name="Gao H."/>
            <person name="Ding X."/>
            <person name="Zhang L."/>
            <person name="Zhao G."/>
            <person name="Zheng H."/>
        </authorList>
    </citation>
    <scope>NUCLEOTIDE SEQUENCE [LARGE SCALE GENOMIC DNA]</scope>
    <source>
        <strain evidence="8 9">HCCB10007</strain>
    </source>
</reference>
<proteinExistence type="inferred from homology"/>
<dbReference type="AlphaFoldDB" id="R4TB41"/>
<dbReference type="Pfam" id="PF04686">
    <property type="entry name" value="SsgA"/>
    <property type="match status" value="1"/>
</dbReference>
<gene>
    <name evidence="8" type="ORF">AORI_5464</name>
</gene>
<evidence type="ECO:0000313" key="8">
    <source>
        <dbReference type="EMBL" id="AGM08047.1"/>
    </source>
</evidence>
<evidence type="ECO:0000256" key="3">
    <source>
        <dbReference type="ARBA" id="ARBA00022618"/>
    </source>
</evidence>
<accession>R4TB41</accession>
<dbReference type="GO" id="GO:0030435">
    <property type="term" value="P:sporulation resulting in formation of a cellular spore"/>
    <property type="evidence" value="ECO:0007669"/>
    <property type="project" value="UniProtKB-KW"/>
</dbReference>
<evidence type="ECO:0000256" key="5">
    <source>
        <dbReference type="ARBA" id="ARBA00023210"/>
    </source>
</evidence>
<dbReference type="EMBL" id="CP003410">
    <property type="protein sequence ID" value="AGM08047.1"/>
    <property type="molecule type" value="Genomic_DNA"/>
</dbReference>
<protein>
    <submittedName>
        <fullName evidence="8">Putative sporulation and cell division regulator protein</fullName>
    </submittedName>
</protein>
<dbReference type="Gene3D" id="2.30.31.20">
    <property type="entry name" value="Sporulation-specific cell division protein SsgB"/>
    <property type="match status" value="1"/>
</dbReference>
<feature type="region of interest" description="Disordered" evidence="7">
    <location>
        <begin position="1"/>
        <end position="31"/>
    </location>
</feature>
<name>R4TB41_9PSEU</name>
<evidence type="ECO:0000256" key="2">
    <source>
        <dbReference type="ARBA" id="ARBA00009323"/>
    </source>
</evidence>